<dbReference type="InterPro" id="IPR003356">
    <property type="entry name" value="DNA_methylase_A-5"/>
</dbReference>
<dbReference type="EMBL" id="NKYE01000013">
    <property type="protein sequence ID" value="OZM71558.1"/>
    <property type="molecule type" value="Genomic_DNA"/>
</dbReference>
<dbReference type="RefSeq" id="WP_094864505.1">
    <property type="nucleotide sequence ID" value="NZ_NKYE01000013.1"/>
</dbReference>
<dbReference type="PROSITE" id="PS00092">
    <property type="entry name" value="N6_MTASE"/>
    <property type="match status" value="1"/>
</dbReference>
<keyword evidence="4" id="KW-1185">Reference proteome</keyword>
<reference evidence="3 4" key="1">
    <citation type="submission" date="2017-07" db="EMBL/GenBank/DDBJ databases">
        <title>Amycolatopsis antarcticus sp. nov., isolated from the surface of an Antarcticus brown macroalga.</title>
        <authorList>
            <person name="Wang J."/>
            <person name="Leiva S."/>
            <person name="Huang J."/>
            <person name="Huang Y."/>
        </authorList>
    </citation>
    <scope>NUCLEOTIDE SEQUENCE [LARGE SCALE GENOMIC DNA]</scope>
    <source>
        <strain evidence="3 4">AU-G6</strain>
    </source>
</reference>
<dbReference type="OrthoDB" id="9784823at2"/>
<sequence>MKHDATVNAGDIARLVDVGRAAVSNWRRRHADFPRPVGGTASSPLFSLAEIEEWLRRNGKPFTVSAADRLWQRLRATTGDLDLGPRVVQAGVQLLGGDVPGLPGERYGDGIADAEILALLAELAADRGPGPAFEFLCERYAEVHSRRLSATPRAVAELMAKVVGTPGTVLDPACGLGALPLATSAPRVLLQDADGVLLAIAALRLLLRGASTGHASVDSLRHNAFPDELADAVLCDPPFNERAWGYDELTTDARWEYGLPPRGEPELAWVQHCLSAVRPGGPVAILMPPAVAGRRAGRRIRGNLLRAGALRAIVTLADGGSDLWLLRRPVAGERPSSEILLDEAGPDLSTMERPLRAQLDGEPLGHTVRIIDVLDDDVDCTPARHRPRHAGRDLAREFSLARQRFDAITTRPPAFVVAEPRQRPGVTIAELVRAGSLTVRTAPARPAGESGDLPVLTAEDLVHGGRPTGRTADVPDLIRLDPGEVVASPLGPARVVGEGGAVLGPNLTAYAVDPAAIDPYFLAGCLRAAAPGARTASSRLDPRRIRLPRLSLAQQQLHGRAFAELLAFEDGAREAAATAETLVRLGFDGLVDGRLVPGD</sequence>
<comment type="caution">
    <text evidence="3">The sequence shown here is derived from an EMBL/GenBank/DDBJ whole genome shotgun (WGS) entry which is preliminary data.</text>
</comment>
<evidence type="ECO:0000313" key="3">
    <source>
        <dbReference type="EMBL" id="OZM71558.1"/>
    </source>
</evidence>
<proteinExistence type="predicted"/>
<dbReference type="GO" id="GO:0009307">
    <property type="term" value="P:DNA restriction-modification system"/>
    <property type="evidence" value="ECO:0007669"/>
    <property type="project" value="UniProtKB-KW"/>
</dbReference>
<protein>
    <submittedName>
        <fullName evidence="3">SAM-dependent methyltransferase</fullName>
    </submittedName>
</protein>
<dbReference type="InParanoid" id="A0A263D0A1"/>
<feature type="domain" description="DNA methylase adenine-specific" evidence="2">
    <location>
        <begin position="130"/>
        <end position="318"/>
    </location>
</feature>
<dbReference type="Gene3D" id="3.40.50.150">
    <property type="entry name" value="Vaccinia Virus protein VP39"/>
    <property type="match status" value="1"/>
</dbReference>
<evidence type="ECO:0000259" key="2">
    <source>
        <dbReference type="Pfam" id="PF02384"/>
    </source>
</evidence>
<dbReference type="InterPro" id="IPR052916">
    <property type="entry name" value="Type-I_RE_MTase_Subunit"/>
</dbReference>
<dbReference type="Pfam" id="PF02384">
    <property type="entry name" value="N6_Mtase"/>
    <property type="match status" value="1"/>
</dbReference>
<dbReference type="Proteomes" id="UP000242444">
    <property type="component" value="Unassembled WGS sequence"/>
</dbReference>
<name>A0A263D0A1_9PSEU</name>
<dbReference type="InterPro" id="IPR002052">
    <property type="entry name" value="DNA_methylase_N6_adenine_CS"/>
</dbReference>
<keyword evidence="3" id="KW-0489">Methyltransferase</keyword>
<dbReference type="GO" id="GO:0032259">
    <property type="term" value="P:methylation"/>
    <property type="evidence" value="ECO:0007669"/>
    <property type="project" value="UniProtKB-KW"/>
</dbReference>
<dbReference type="GO" id="GO:0008170">
    <property type="term" value="F:N-methyltransferase activity"/>
    <property type="evidence" value="ECO:0007669"/>
    <property type="project" value="InterPro"/>
</dbReference>
<dbReference type="InterPro" id="IPR029063">
    <property type="entry name" value="SAM-dependent_MTases_sf"/>
</dbReference>
<keyword evidence="3" id="KW-0808">Transferase</keyword>
<dbReference type="PANTHER" id="PTHR42998">
    <property type="entry name" value="TYPE I RESTRICTION ENZYME HINDVIIP M PROTEIN-RELATED"/>
    <property type="match status" value="1"/>
</dbReference>
<accession>A0A263D0A1</accession>
<dbReference type="PANTHER" id="PTHR42998:SF1">
    <property type="entry name" value="TYPE I RESTRICTION ENZYME HINDI METHYLASE SUBUNIT"/>
    <property type="match status" value="1"/>
</dbReference>
<evidence type="ECO:0000256" key="1">
    <source>
        <dbReference type="ARBA" id="ARBA00022747"/>
    </source>
</evidence>
<keyword evidence="1" id="KW-0680">Restriction system</keyword>
<dbReference type="GO" id="GO:0003677">
    <property type="term" value="F:DNA binding"/>
    <property type="evidence" value="ECO:0007669"/>
    <property type="project" value="InterPro"/>
</dbReference>
<organism evidence="3 4">
    <name type="scientific">Amycolatopsis antarctica</name>
    <dbReference type="NCBI Taxonomy" id="1854586"/>
    <lineage>
        <taxon>Bacteria</taxon>
        <taxon>Bacillati</taxon>
        <taxon>Actinomycetota</taxon>
        <taxon>Actinomycetes</taxon>
        <taxon>Pseudonocardiales</taxon>
        <taxon>Pseudonocardiaceae</taxon>
        <taxon>Amycolatopsis</taxon>
    </lineage>
</organism>
<evidence type="ECO:0000313" key="4">
    <source>
        <dbReference type="Proteomes" id="UP000242444"/>
    </source>
</evidence>
<dbReference type="SUPFAM" id="SSF53335">
    <property type="entry name" value="S-adenosyl-L-methionine-dependent methyltransferases"/>
    <property type="match status" value="1"/>
</dbReference>
<dbReference type="PRINTS" id="PR00507">
    <property type="entry name" value="N12N6MTFRASE"/>
</dbReference>
<dbReference type="AlphaFoldDB" id="A0A263D0A1"/>
<gene>
    <name evidence="3" type="ORF">CFN78_20535</name>
</gene>